<evidence type="ECO:0000256" key="3">
    <source>
        <dbReference type="ARBA" id="ARBA00023015"/>
    </source>
</evidence>
<dbReference type="CDD" id="cd06171">
    <property type="entry name" value="Sigma70_r4"/>
    <property type="match status" value="1"/>
</dbReference>
<dbReference type="InterPro" id="IPR036388">
    <property type="entry name" value="WH-like_DNA-bd_sf"/>
</dbReference>
<dbReference type="PANTHER" id="PTHR30173">
    <property type="entry name" value="SIGMA 19 FACTOR"/>
    <property type="match status" value="1"/>
</dbReference>
<keyword evidence="9" id="KW-1185">Reference proteome</keyword>
<dbReference type="Gene3D" id="1.10.10.10">
    <property type="entry name" value="Winged helix-like DNA-binding domain superfamily/Winged helix DNA-binding domain"/>
    <property type="match status" value="1"/>
</dbReference>
<dbReference type="InterPro" id="IPR052704">
    <property type="entry name" value="ECF_Sigma-70_Domain"/>
</dbReference>
<sequence length="322" mass="34466">MTEIDPALRSVAFRAAYRMLGSIADAEDVAQTAIERMLRLGADAQPRNAQAWLTTVATRLAVDQLRSARARREQYVGDWLPEPLVGSTLEPPDASEHAELAEELSFAFLVLLETLTPSERAAFLLHDVLDYPYEEVASILDRPTSGAVRQLVSRARTRVAGREPRYTASSSEQQQLVTRFMAAIESGEVEGFVGLLTEDVAMVGDGGGQVPPGFAISRSVRGAEAVAKLLASFGRRAVFPAHMEPCTVNGGPGVVVIADLPVGGGVIAVMSLDVQSGRIAAVHGVVNPDKLRHLVPVFGPIANLEVVRDAERAYAKGPHGTR</sequence>
<comment type="similarity">
    <text evidence="1">Belongs to the sigma-70 factor family. ECF subfamily.</text>
</comment>
<gene>
    <name evidence="8" type="primary">sigJ</name>
    <name evidence="8" type="ORF">PU630_08985</name>
</gene>
<proteinExistence type="inferred from homology"/>
<dbReference type="PANTHER" id="PTHR30173:SF36">
    <property type="entry name" value="ECF RNA POLYMERASE SIGMA FACTOR SIGJ"/>
    <property type="match status" value="1"/>
</dbReference>
<accession>A0ABY8BTA8</accession>
<feature type="domain" description="RNA polymerase sigma factor 70 region 4 type 2" evidence="7">
    <location>
        <begin position="107"/>
        <end position="158"/>
    </location>
</feature>
<evidence type="ECO:0000259" key="6">
    <source>
        <dbReference type="Pfam" id="PF04542"/>
    </source>
</evidence>
<dbReference type="InterPro" id="IPR007627">
    <property type="entry name" value="RNA_pol_sigma70_r2"/>
</dbReference>
<dbReference type="InterPro" id="IPR013324">
    <property type="entry name" value="RNA_pol_sigma_r3/r4-like"/>
</dbReference>
<organism evidence="8 9">
    <name type="scientific">Microbacterium horticulturae</name>
    <dbReference type="NCBI Taxonomy" id="3028316"/>
    <lineage>
        <taxon>Bacteria</taxon>
        <taxon>Bacillati</taxon>
        <taxon>Actinomycetota</taxon>
        <taxon>Actinomycetes</taxon>
        <taxon>Micrococcales</taxon>
        <taxon>Microbacteriaceae</taxon>
        <taxon>Microbacterium</taxon>
    </lineage>
</organism>
<keyword evidence="5" id="KW-0804">Transcription</keyword>
<dbReference type="Gene3D" id="3.10.450.50">
    <property type="match status" value="1"/>
</dbReference>
<dbReference type="InterPro" id="IPR032710">
    <property type="entry name" value="NTF2-like_dom_sf"/>
</dbReference>
<dbReference type="Proteomes" id="UP001214553">
    <property type="component" value="Chromosome"/>
</dbReference>
<reference evidence="8 9" key="1">
    <citation type="submission" date="2023-03" db="EMBL/GenBank/DDBJ databases">
        <title>Genome sequence of Microbacterium sp. KACC 23027.</title>
        <authorList>
            <person name="Kim S."/>
            <person name="Heo J."/>
            <person name="Kwon S.-W."/>
        </authorList>
    </citation>
    <scope>NUCLEOTIDE SEQUENCE [LARGE SCALE GENOMIC DNA]</scope>
    <source>
        <strain evidence="8 9">KACC 23027</strain>
    </source>
</reference>
<dbReference type="NCBIfam" id="TIGR02937">
    <property type="entry name" value="sigma70-ECF"/>
    <property type="match status" value="1"/>
</dbReference>
<protein>
    <submittedName>
        <fullName evidence="8">RNA polymerase sigma factor SigJ</fullName>
    </submittedName>
</protein>
<dbReference type="EMBL" id="CP119108">
    <property type="protein sequence ID" value="WEG07404.1"/>
    <property type="molecule type" value="Genomic_DNA"/>
</dbReference>
<feature type="domain" description="RNA polymerase sigma-70 region 2" evidence="6">
    <location>
        <begin position="12"/>
        <end position="69"/>
    </location>
</feature>
<evidence type="ECO:0000259" key="7">
    <source>
        <dbReference type="Pfam" id="PF08281"/>
    </source>
</evidence>
<keyword evidence="3" id="KW-0805">Transcription regulation</keyword>
<evidence type="ECO:0000256" key="4">
    <source>
        <dbReference type="ARBA" id="ARBA00023082"/>
    </source>
</evidence>
<evidence type="ECO:0000256" key="1">
    <source>
        <dbReference type="ARBA" id="ARBA00010641"/>
    </source>
</evidence>
<dbReference type="Pfam" id="PF04542">
    <property type="entry name" value="Sigma70_r2"/>
    <property type="match status" value="1"/>
</dbReference>
<keyword evidence="4" id="KW-0731">Sigma factor</keyword>
<evidence type="ECO:0000313" key="9">
    <source>
        <dbReference type="Proteomes" id="UP001214553"/>
    </source>
</evidence>
<dbReference type="SUPFAM" id="SSF54427">
    <property type="entry name" value="NTF2-like"/>
    <property type="match status" value="1"/>
</dbReference>
<dbReference type="InterPro" id="IPR014284">
    <property type="entry name" value="RNA_pol_sigma-70_dom"/>
</dbReference>
<dbReference type="SUPFAM" id="SSF88946">
    <property type="entry name" value="Sigma2 domain of RNA polymerase sigma factors"/>
    <property type="match status" value="1"/>
</dbReference>
<evidence type="ECO:0000313" key="8">
    <source>
        <dbReference type="EMBL" id="WEG07404.1"/>
    </source>
</evidence>
<dbReference type="Gene3D" id="1.10.1740.10">
    <property type="match status" value="1"/>
</dbReference>
<dbReference type="SUPFAM" id="SSF88659">
    <property type="entry name" value="Sigma3 and sigma4 domains of RNA polymerase sigma factors"/>
    <property type="match status" value="1"/>
</dbReference>
<evidence type="ECO:0000256" key="5">
    <source>
        <dbReference type="ARBA" id="ARBA00023163"/>
    </source>
</evidence>
<dbReference type="RefSeq" id="WP_275276743.1">
    <property type="nucleotide sequence ID" value="NZ_CP119108.1"/>
</dbReference>
<dbReference type="NCBIfam" id="NF007214">
    <property type="entry name" value="PRK09636.1"/>
    <property type="match status" value="1"/>
</dbReference>
<comment type="subunit">
    <text evidence="2">Interacts transiently with the RNA polymerase catalytic core formed by RpoA, RpoB, RpoC and RpoZ (2 alpha, 1 beta, 1 beta' and 1 omega subunit) to form the RNA polymerase holoenzyme that can initiate transcription.</text>
</comment>
<dbReference type="InterPro" id="IPR013325">
    <property type="entry name" value="RNA_pol_sigma_r2"/>
</dbReference>
<name>A0ABY8BTA8_9MICO</name>
<dbReference type="InterPro" id="IPR013249">
    <property type="entry name" value="RNA_pol_sigma70_r4_t2"/>
</dbReference>
<evidence type="ECO:0000256" key="2">
    <source>
        <dbReference type="ARBA" id="ARBA00011344"/>
    </source>
</evidence>
<dbReference type="Pfam" id="PF08281">
    <property type="entry name" value="Sigma70_r4_2"/>
    <property type="match status" value="1"/>
</dbReference>